<sequence>MQFLADLEFEGAKPATLAMHRGNFRQFQHFGMTDLADFHKRNIKRFLMERRTAGNRTNTIRNHLKTFRRFGRWLECEQFVTESPSRDVPYPRQERTPPVIPTLEEFVEIKAAAKTVSSNTWLARRFVYLIDFLALTGARITSARQVRLRDIDWGRGIMKLDDPKNNTYYYFPIDGRLESLLQRLLAFRREYARVYLKLGAFEESEDDFLLFGKHPSIALGDKTIRRQFGQLSQKL</sequence>
<gene>
    <name evidence="7" type="ORF">J3U87_34505</name>
</gene>
<dbReference type="InterPro" id="IPR044068">
    <property type="entry name" value="CB"/>
</dbReference>
<organism evidence="7 8">
    <name type="scientific">Sulfidibacter corallicola</name>
    <dbReference type="NCBI Taxonomy" id="2818388"/>
    <lineage>
        <taxon>Bacteria</taxon>
        <taxon>Pseudomonadati</taxon>
        <taxon>Acidobacteriota</taxon>
        <taxon>Holophagae</taxon>
        <taxon>Acanthopleuribacterales</taxon>
        <taxon>Acanthopleuribacteraceae</taxon>
        <taxon>Sulfidibacter</taxon>
    </lineage>
</organism>
<keyword evidence="8" id="KW-1185">Reference proteome</keyword>
<dbReference type="Proteomes" id="UP000663929">
    <property type="component" value="Chromosome"/>
</dbReference>
<keyword evidence="3" id="KW-0233">DNA recombination</keyword>
<dbReference type="GO" id="GO:0006310">
    <property type="term" value="P:DNA recombination"/>
    <property type="evidence" value="ECO:0007669"/>
    <property type="project" value="UniProtKB-KW"/>
</dbReference>
<evidence type="ECO:0000313" key="7">
    <source>
        <dbReference type="EMBL" id="QTD50726.1"/>
    </source>
</evidence>
<evidence type="ECO:0000313" key="8">
    <source>
        <dbReference type="Proteomes" id="UP000663929"/>
    </source>
</evidence>
<dbReference type="Gene3D" id="1.10.150.130">
    <property type="match status" value="1"/>
</dbReference>
<name>A0A8A4TL94_SULCO</name>
<evidence type="ECO:0000259" key="5">
    <source>
        <dbReference type="PROSITE" id="PS51898"/>
    </source>
</evidence>
<evidence type="ECO:0000259" key="6">
    <source>
        <dbReference type="PROSITE" id="PS51900"/>
    </source>
</evidence>
<dbReference type="GO" id="GO:0003677">
    <property type="term" value="F:DNA binding"/>
    <property type="evidence" value="ECO:0007669"/>
    <property type="project" value="UniProtKB-UniRule"/>
</dbReference>
<accession>A0A8A4TL94</accession>
<evidence type="ECO:0000256" key="3">
    <source>
        <dbReference type="ARBA" id="ARBA00023172"/>
    </source>
</evidence>
<dbReference type="InterPro" id="IPR002104">
    <property type="entry name" value="Integrase_catalytic"/>
</dbReference>
<dbReference type="PROSITE" id="PS51900">
    <property type="entry name" value="CB"/>
    <property type="match status" value="1"/>
</dbReference>
<dbReference type="AlphaFoldDB" id="A0A8A4TL94"/>
<proteinExistence type="predicted"/>
<dbReference type="InterPro" id="IPR050090">
    <property type="entry name" value="Tyrosine_recombinase_XerCD"/>
</dbReference>
<feature type="domain" description="Core-binding (CB)" evidence="6">
    <location>
        <begin position="1"/>
        <end position="75"/>
    </location>
</feature>
<protein>
    <submittedName>
        <fullName evidence="7">Site-specific integrase</fullName>
    </submittedName>
</protein>
<keyword evidence="1" id="KW-0229">DNA integration</keyword>
<dbReference type="InterPro" id="IPR010998">
    <property type="entry name" value="Integrase_recombinase_N"/>
</dbReference>
<dbReference type="PANTHER" id="PTHR30349">
    <property type="entry name" value="PHAGE INTEGRASE-RELATED"/>
    <property type="match status" value="1"/>
</dbReference>
<evidence type="ECO:0000256" key="1">
    <source>
        <dbReference type="ARBA" id="ARBA00022908"/>
    </source>
</evidence>
<dbReference type="GO" id="GO:0015074">
    <property type="term" value="P:DNA integration"/>
    <property type="evidence" value="ECO:0007669"/>
    <property type="project" value="UniProtKB-KW"/>
</dbReference>
<dbReference type="PROSITE" id="PS51898">
    <property type="entry name" value="TYR_RECOMBINASE"/>
    <property type="match status" value="1"/>
</dbReference>
<evidence type="ECO:0000256" key="2">
    <source>
        <dbReference type="ARBA" id="ARBA00023125"/>
    </source>
</evidence>
<dbReference type="RefSeq" id="WP_237380664.1">
    <property type="nucleotide sequence ID" value="NZ_CP071793.1"/>
</dbReference>
<dbReference type="InterPro" id="IPR011010">
    <property type="entry name" value="DNA_brk_join_enz"/>
</dbReference>
<dbReference type="Gene3D" id="1.10.443.10">
    <property type="entry name" value="Intergrase catalytic core"/>
    <property type="match status" value="1"/>
</dbReference>
<dbReference type="SUPFAM" id="SSF56349">
    <property type="entry name" value="DNA breaking-rejoining enzymes"/>
    <property type="match status" value="1"/>
</dbReference>
<dbReference type="KEGG" id="scor:J3U87_34505"/>
<dbReference type="EMBL" id="CP071793">
    <property type="protein sequence ID" value="QTD50726.1"/>
    <property type="molecule type" value="Genomic_DNA"/>
</dbReference>
<keyword evidence="2 4" id="KW-0238">DNA-binding</keyword>
<evidence type="ECO:0000256" key="4">
    <source>
        <dbReference type="PROSITE-ProRule" id="PRU01248"/>
    </source>
</evidence>
<feature type="domain" description="Tyr recombinase" evidence="5">
    <location>
        <begin position="96"/>
        <end position="235"/>
    </location>
</feature>
<reference evidence="7" key="1">
    <citation type="submission" date="2021-03" db="EMBL/GenBank/DDBJ databases">
        <title>Acanthopleuribacteraceae sp. M133.</title>
        <authorList>
            <person name="Wang G."/>
        </authorList>
    </citation>
    <scope>NUCLEOTIDE SEQUENCE</scope>
    <source>
        <strain evidence="7">M133</strain>
    </source>
</reference>
<dbReference type="InterPro" id="IPR013762">
    <property type="entry name" value="Integrase-like_cat_sf"/>
</dbReference>